<feature type="transmembrane region" description="Helical" evidence="1">
    <location>
        <begin position="121"/>
        <end position="142"/>
    </location>
</feature>
<feature type="transmembrane region" description="Helical" evidence="1">
    <location>
        <begin position="72"/>
        <end position="92"/>
    </location>
</feature>
<reference evidence="2 3" key="1">
    <citation type="submission" date="2021-01" db="EMBL/GenBank/DDBJ databases">
        <title>Genome sequencing of Joostella atrarenae M1-2 (= KCTC 23194).</title>
        <authorList>
            <person name="Zakaria M.R."/>
            <person name="Lam M.Q."/>
            <person name="Chong C.S."/>
        </authorList>
    </citation>
    <scope>NUCLEOTIDE SEQUENCE [LARGE SCALE GENOMIC DNA]</scope>
    <source>
        <strain evidence="2 3">M1-2</strain>
    </source>
</reference>
<proteinExistence type="predicted"/>
<keyword evidence="1" id="KW-1133">Transmembrane helix</keyword>
<keyword evidence="1" id="KW-0472">Membrane</keyword>
<evidence type="ECO:0000313" key="2">
    <source>
        <dbReference type="EMBL" id="MCF8715031.1"/>
    </source>
</evidence>
<sequence length="205" mass="24269">MDELEFLKKDWQKKEKDLPKLSYEDIYSMMLKKSSSSIKWIFYISMIELGLGILMSIFYHPSLELEKMLPPFLNYFTYGSIIVILFFIYQFYKNYKKVSTTSSVKGLLESIIKARKTVRRYIIFNLTFAGILFIVSIIYLSIQQQGGWVKFTETADTTDYLIIFGISIIATILFIALFLGIYYLLYGILMRRLKRNYKELKRMDV</sequence>
<organism evidence="2 3">
    <name type="scientific">Joostella atrarenae</name>
    <dbReference type="NCBI Taxonomy" id="679257"/>
    <lineage>
        <taxon>Bacteria</taxon>
        <taxon>Pseudomonadati</taxon>
        <taxon>Bacteroidota</taxon>
        <taxon>Flavobacteriia</taxon>
        <taxon>Flavobacteriales</taxon>
        <taxon>Flavobacteriaceae</taxon>
        <taxon>Joostella</taxon>
    </lineage>
</organism>
<dbReference type="EMBL" id="JAETXX010000005">
    <property type="protein sequence ID" value="MCF8715031.1"/>
    <property type="molecule type" value="Genomic_DNA"/>
</dbReference>
<keyword evidence="3" id="KW-1185">Reference proteome</keyword>
<feature type="transmembrane region" description="Helical" evidence="1">
    <location>
        <begin position="40"/>
        <end position="60"/>
    </location>
</feature>
<dbReference type="Proteomes" id="UP000829517">
    <property type="component" value="Unassembled WGS sequence"/>
</dbReference>
<gene>
    <name evidence="2" type="ORF">JM658_09370</name>
</gene>
<name>A0ABS9J3M2_9FLAO</name>
<feature type="transmembrane region" description="Helical" evidence="1">
    <location>
        <begin position="162"/>
        <end position="185"/>
    </location>
</feature>
<keyword evidence="1" id="KW-0812">Transmembrane</keyword>
<dbReference type="RefSeq" id="WP_236958997.1">
    <property type="nucleotide sequence ID" value="NZ_JAETXX010000005.1"/>
</dbReference>
<accession>A0ABS9J3M2</accession>
<evidence type="ECO:0000313" key="3">
    <source>
        <dbReference type="Proteomes" id="UP000829517"/>
    </source>
</evidence>
<evidence type="ECO:0000256" key="1">
    <source>
        <dbReference type="SAM" id="Phobius"/>
    </source>
</evidence>
<protein>
    <submittedName>
        <fullName evidence="2">Uncharacterized protein</fullName>
    </submittedName>
</protein>
<comment type="caution">
    <text evidence="2">The sequence shown here is derived from an EMBL/GenBank/DDBJ whole genome shotgun (WGS) entry which is preliminary data.</text>
</comment>